<dbReference type="Proteomes" id="UP001652582">
    <property type="component" value="Chromosome Z"/>
</dbReference>
<sequence>MSVERPHPEYPRSNVAKFGGYDPNKYALDRVSGTVRTNESLTPGQPARLTQPSIDKFLRPLTRELDEVPPRPTIQELSDTVIDKMVQRDKAFWVDKPGANAYTLHDAYYNYDMVTEKVLPPRQAVFPRSYQYDLDCVKYRRQHPHGGLKQNANLQVKEYEAASDSTQKRWRSYPDLTTPLTPEQILRLMKEVGRPFKNDACNWYYENYPTIKYNCIVRKFSK</sequence>
<evidence type="ECO:0000313" key="1">
    <source>
        <dbReference type="Proteomes" id="UP001652582"/>
    </source>
</evidence>
<protein>
    <submittedName>
        <fullName evidence="2">Uncharacterized protein LOC112048502</fullName>
    </submittedName>
</protein>
<dbReference type="OrthoDB" id="7291444at2759"/>
<dbReference type="AlphaFoldDB" id="A0A6J1N4I7"/>
<organism evidence="1 2">
    <name type="scientific">Bicyclus anynana</name>
    <name type="common">Squinting bush brown butterfly</name>
    <dbReference type="NCBI Taxonomy" id="110368"/>
    <lineage>
        <taxon>Eukaryota</taxon>
        <taxon>Metazoa</taxon>
        <taxon>Ecdysozoa</taxon>
        <taxon>Arthropoda</taxon>
        <taxon>Hexapoda</taxon>
        <taxon>Insecta</taxon>
        <taxon>Pterygota</taxon>
        <taxon>Neoptera</taxon>
        <taxon>Endopterygota</taxon>
        <taxon>Lepidoptera</taxon>
        <taxon>Glossata</taxon>
        <taxon>Ditrysia</taxon>
        <taxon>Papilionoidea</taxon>
        <taxon>Nymphalidae</taxon>
        <taxon>Satyrinae</taxon>
        <taxon>Satyrini</taxon>
        <taxon>Mycalesina</taxon>
        <taxon>Bicyclus</taxon>
    </lineage>
</organism>
<keyword evidence="1" id="KW-1185">Reference proteome</keyword>
<dbReference type="RefSeq" id="XP_023941804.2">
    <property type="nucleotide sequence ID" value="XM_024086036.2"/>
</dbReference>
<evidence type="ECO:0000313" key="2">
    <source>
        <dbReference type="RefSeq" id="XP_023941804.2"/>
    </source>
</evidence>
<proteinExistence type="predicted"/>
<reference evidence="2" key="1">
    <citation type="submission" date="2025-08" db="UniProtKB">
        <authorList>
            <consortium name="RefSeq"/>
        </authorList>
    </citation>
    <scope>IDENTIFICATION</scope>
</reference>
<dbReference type="GeneID" id="112048502"/>
<accession>A0A6J1N4I7</accession>
<gene>
    <name evidence="2" type="primary">LOC112048502</name>
</gene>
<dbReference type="KEGG" id="bany:112048502"/>
<name>A0A6J1N4I7_BICAN</name>